<evidence type="ECO:0000256" key="2">
    <source>
        <dbReference type="ARBA" id="ARBA00022475"/>
    </source>
</evidence>
<evidence type="ECO:0000256" key="4">
    <source>
        <dbReference type="ARBA" id="ARBA00022989"/>
    </source>
</evidence>
<evidence type="ECO:0000313" key="8">
    <source>
        <dbReference type="EMBL" id="CAB4720359.1"/>
    </source>
</evidence>
<reference evidence="10" key="1">
    <citation type="submission" date="2020-05" db="EMBL/GenBank/DDBJ databases">
        <authorList>
            <person name="Chiriac C."/>
            <person name="Salcher M."/>
            <person name="Ghai R."/>
            <person name="Kavagutti S V."/>
        </authorList>
    </citation>
    <scope>NUCLEOTIDE SEQUENCE</scope>
</reference>
<evidence type="ECO:0000313" key="11">
    <source>
        <dbReference type="EMBL" id="CAB4928646.1"/>
    </source>
</evidence>
<feature type="transmembrane region" description="Helical" evidence="6">
    <location>
        <begin position="149"/>
        <end position="168"/>
    </location>
</feature>
<keyword evidence="3 6" id="KW-0812">Transmembrane</keyword>
<accession>A0A6J7C5B2</accession>
<evidence type="ECO:0000313" key="7">
    <source>
        <dbReference type="EMBL" id="CAB4363580.1"/>
    </source>
</evidence>
<dbReference type="PANTHER" id="PTHR30086">
    <property type="entry name" value="ARGININE EXPORTER PROTEIN ARGO"/>
    <property type="match status" value="1"/>
</dbReference>
<proteinExistence type="predicted"/>
<feature type="transmembrane region" description="Helical" evidence="6">
    <location>
        <begin position="189"/>
        <end position="206"/>
    </location>
</feature>
<dbReference type="AlphaFoldDB" id="A0A6J7C5B2"/>
<feature type="transmembrane region" description="Helical" evidence="6">
    <location>
        <begin position="75"/>
        <end position="94"/>
    </location>
</feature>
<dbReference type="Pfam" id="PF01810">
    <property type="entry name" value="LysE"/>
    <property type="match status" value="1"/>
</dbReference>
<evidence type="ECO:0000256" key="5">
    <source>
        <dbReference type="ARBA" id="ARBA00023136"/>
    </source>
</evidence>
<keyword evidence="5 6" id="KW-0472">Membrane</keyword>
<dbReference type="PIRSF" id="PIRSF006324">
    <property type="entry name" value="LeuE"/>
    <property type="match status" value="1"/>
</dbReference>
<name>A0A6J7C5B2_9ZZZZ</name>
<dbReference type="PANTHER" id="PTHR30086:SF20">
    <property type="entry name" value="ARGININE EXPORTER PROTEIN ARGO-RELATED"/>
    <property type="match status" value="1"/>
</dbReference>
<organism evidence="10">
    <name type="scientific">freshwater metagenome</name>
    <dbReference type="NCBI Taxonomy" id="449393"/>
    <lineage>
        <taxon>unclassified sequences</taxon>
        <taxon>metagenomes</taxon>
        <taxon>ecological metagenomes</taxon>
    </lineage>
</organism>
<gene>
    <name evidence="8" type="ORF">UFOPK2656_01287</name>
    <name evidence="9" type="ORF">UFOPK3099_00525</name>
    <name evidence="10" type="ORF">UFOPK3267_01356</name>
    <name evidence="11" type="ORF">UFOPK3651_01328</name>
    <name evidence="12" type="ORF">UFOPK3931_00555</name>
    <name evidence="7" type="ORF">UFOPK4189_01360</name>
</gene>
<comment type="subcellular location">
    <subcellularLocation>
        <location evidence="1">Cell membrane</location>
        <topology evidence="1">Multi-pass membrane protein</topology>
    </subcellularLocation>
</comment>
<evidence type="ECO:0000313" key="10">
    <source>
        <dbReference type="EMBL" id="CAB4850953.1"/>
    </source>
</evidence>
<dbReference type="EMBL" id="CAESGF010000006">
    <property type="protein sequence ID" value="CAB4363580.1"/>
    <property type="molecule type" value="Genomic_DNA"/>
</dbReference>
<sequence length="213" mass="22313">MPNWSTIAAFAAATAALLMIPGPAMLYTLQRSIADGREVGLAAVAGLELGDLLQASAAAGGLSAVLAASATAFNVVKWAGAIYLIVSGVLTLLRKPEALDPDRPGVSMTAAFRQGVLVNMLNPKTALFFLSIFPQFVHADEPHAGMQSLVLGVIFVLLATVFNSTYSLMASSFRHLLLRGRTLPIMRRWVSGGMFIGLGLVAAAAGRGHSAHR</sequence>
<evidence type="ECO:0000256" key="1">
    <source>
        <dbReference type="ARBA" id="ARBA00004651"/>
    </source>
</evidence>
<evidence type="ECO:0000256" key="3">
    <source>
        <dbReference type="ARBA" id="ARBA00022692"/>
    </source>
</evidence>
<evidence type="ECO:0000313" key="12">
    <source>
        <dbReference type="EMBL" id="CAB4976947.1"/>
    </source>
</evidence>
<keyword evidence="4 6" id="KW-1133">Transmembrane helix</keyword>
<dbReference type="EMBL" id="CAEZYF010000006">
    <property type="protein sequence ID" value="CAB4720359.1"/>
    <property type="molecule type" value="Genomic_DNA"/>
</dbReference>
<dbReference type="GO" id="GO:0015171">
    <property type="term" value="F:amino acid transmembrane transporter activity"/>
    <property type="evidence" value="ECO:0007669"/>
    <property type="project" value="TreeGrafter"/>
</dbReference>
<feature type="transmembrane region" description="Helical" evidence="6">
    <location>
        <begin position="115"/>
        <end position="137"/>
    </location>
</feature>
<protein>
    <submittedName>
        <fullName evidence="10">Unannotated protein</fullName>
    </submittedName>
</protein>
<keyword evidence="2" id="KW-1003">Cell membrane</keyword>
<dbReference type="EMBL" id="CAFBIY010000067">
    <property type="protein sequence ID" value="CAB4850953.1"/>
    <property type="molecule type" value="Genomic_DNA"/>
</dbReference>
<dbReference type="EMBL" id="CAFBMT010000006">
    <property type="protein sequence ID" value="CAB4928646.1"/>
    <property type="molecule type" value="Genomic_DNA"/>
</dbReference>
<dbReference type="EMBL" id="CAFBOL010000008">
    <property type="protein sequence ID" value="CAB4976947.1"/>
    <property type="molecule type" value="Genomic_DNA"/>
</dbReference>
<dbReference type="EMBL" id="CAFAAV010000026">
    <property type="protein sequence ID" value="CAB4807777.1"/>
    <property type="molecule type" value="Genomic_DNA"/>
</dbReference>
<dbReference type="GO" id="GO:0005886">
    <property type="term" value="C:plasma membrane"/>
    <property type="evidence" value="ECO:0007669"/>
    <property type="project" value="UniProtKB-SubCell"/>
</dbReference>
<evidence type="ECO:0000256" key="6">
    <source>
        <dbReference type="SAM" id="Phobius"/>
    </source>
</evidence>
<dbReference type="InterPro" id="IPR001123">
    <property type="entry name" value="LeuE-type"/>
</dbReference>
<evidence type="ECO:0000313" key="9">
    <source>
        <dbReference type="EMBL" id="CAB4807777.1"/>
    </source>
</evidence>